<dbReference type="EMBL" id="JANBPG010002781">
    <property type="protein sequence ID" value="KAJ1884646.1"/>
    <property type="molecule type" value="Genomic_DNA"/>
</dbReference>
<accession>A0ACC1I6D7</accession>
<evidence type="ECO:0000313" key="2">
    <source>
        <dbReference type="Proteomes" id="UP001150581"/>
    </source>
</evidence>
<keyword evidence="2" id="KW-1185">Reference proteome</keyword>
<sequence>MSDYESDGSAFSLDASPAKVKKAAESSSAAAAKPKPKPKAAKTASASTSAAAANRNGPSVEEIYQKKTPIEHVLLRPDTYVGSVEAIDEEMWVMDPASMRMVHRLIHYTPGLYKIVDEILVNAADNKARDPTMRKIEITTDKESGVISILNDGKGIPIEIHKEQHVYVPELIFGHLLTSSNYNDNEEKITGGRNGYGAKLCNIFSKEFTVETTDMTAQKKYVQTFNDNMTKIGKPKITKYALKKEYTKITFCPDYAKFGMTHLDDDAVALITKRAYDLAGCVEGVKVFLNGEIIALKNFKSYVELYLKPPVSADDPIPPKPQEIVYKRFSDRWEVAFAVSEGQFNQVSFANAINTIRGGTHVNYIADQIIKNFIVSVKKNKVTIKPHQVKNNMWLFVNSKIGNPTFDSQTKETLTLRSSAFGSRCEISEDFMKGVLKSELKEL</sequence>
<evidence type="ECO:0000313" key="1">
    <source>
        <dbReference type="EMBL" id="KAJ1884646.1"/>
    </source>
</evidence>
<gene>
    <name evidence="1" type="primary">TOP2_4</name>
    <name evidence="1" type="ORF">LPJ66_010512</name>
</gene>
<organism evidence="1 2">
    <name type="scientific">Kickxella alabastrina</name>
    <dbReference type="NCBI Taxonomy" id="61397"/>
    <lineage>
        <taxon>Eukaryota</taxon>
        <taxon>Fungi</taxon>
        <taxon>Fungi incertae sedis</taxon>
        <taxon>Zoopagomycota</taxon>
        <taxon>Kickxellomycotina</taxon>
        <taxon>Kickxellomycetes</taxon>
        <taxon>Kickxellales</taxon>
        <taxon>Kickxellaceae</taxon>
        <taxon>Kickxella</taxon>
    </lineage>
</organism>
<keyword evidence="1" id="KW-0413">Isomerase</keyword>
<feature type="non-terminal residue" evidence="1">
    <location>
        <position position="443"/>
    </location>
</feature>
<proteinExistence type="predicted"/>
<dbReference type="Proteomes" id="UP001150581">
    <property type="component" value="Unassembled WGS sequence"/>
</dbReference>
<protein>
    <submittedName>
        <fullName evidence="1">DNA topoisomerase 2</fullName>
        <ecNumber evidence="1">5.6.2.2</ecNumber>
    </submittedName>
</protein>
<name>A0ACC1I6D7_9FUNG</name>
<reference evidence="1" key="1">
    <citation type="submission" date="2022-07" db="EMBL/GenBank/DDBJ databases">
        <title>Phylogenomic reconstructions and comparative analyses of Kickxellomycotina fungi.</title>
        <authorList>
            <person name="Reynolds N.K."/>
            <person name="Stajich J.E."/>
            <person name="Barry K."/>
            <person name="Grigoriev I.V."/>
            <person name="Crous P."/>
            <person name="Smith M.E."/>
        </authorList>
    </citation>
    <scope>NUCLEOTIDE SEQUENCE</scope>
    <source>
        <strain evidence="1">Benny 63K</strain>
    </source>
</reference>
<comment type="caution">
    <text evidence="1">The sequence shown here is derived from an EMBL/GenBank/DDBJ whole genome shotgun (WGS) entry which is preliminary data.</text>
</comment>
<dbReference type="EC" id="5.6.2.2" evidence="1"/>